<proteinExistence type="predicted"/>
<dbReference type="InterPro" id="IPR032710">
    <property type="entry name" value="NTF2-like_dom_sf"/>
</dbReference>
<accession>A0A6A1U2D4</accession>
<protein>
    <submittedName>
        <fullName evidence="2">Nuclear transport factor 2 family protein</fullName>
    </submittedName>
</protein>
<evidence type="ECO:0000313" key="2">
    <source>
        <dbReference type="EMBL" id="KAB1089207.1"/>
    </source>
</evidence>
<dbReference type="SUPFAM" id="SSF54427">
    <property type="entry name" value="NTF2-like"/>
    <property type="match status" value="1"/>
</dbReference>
<organism evidence="2 3">
    <name type="scientific">Neorhizobium galegae</name>
    <name type="common">Rhizobium galegae</name>
    <dbReference type="NCBI Taxonomy" id="399"/>
    <lineage>
        <taxon>Bacteria</taxon>
        <taxon>Pseudomonadati</taxon>
        <taxon>Pseudomonadota</taxon>
        <taxon>Alphaproteobacteria</taxon>
        <taxon>Hyphomicrobiales</taxon>
        <taxon>Rhizobiaceae</taxon>
        <taxon>Rhizobium/Agrobacterium group</taxon>
        <taxon>Neorhizobium</taxon>
    </lineage>
</organism>
<sequence length="150" mass="17014">MSDPAPTRWLHIELRHPRFTRWPPMPECRAAGMINDHFLQRYPRLQPAQPGYPSPRPFAVTRSPDRVSDDPPQRNKALVIKAMTSLFQRHDASAVEFLYATDYIQHNPNILQGREALKALVAALSKDVYYEPGLMVAEGARNLLPSIANS</sequence>
<dbReference type="EMBL" id="VZUL01000002">
    <property type="protein sequence ID" value="KAB1089207.1"/>
    <property type="molecule type" value="Genomic_DNA"/>
</dbReference>
<dbReference type="AlphaFoldDB" id="A0A6A1U2D4"/>
<evidence type="ECO:0000256" key="1">
    <source>
        <dbReference type="SAM" id="MobiDB-lite"/>
    </source>
</evidence>
<dbReference type="RefSeq" id="WP_191969645.1">
    <property type="nucleotide sequence ID" value="NZ_VZUL01000002.1"/>
</dbReference>
<evidence type="ECO:0000313" key="3">
    <source>
        <dbReference type="Proteomes" id="UP000386575"/>
    </source>
</evidence>
<feature type="compositionally biased region" description="Basic and acidic residues" evidence="1">
    <location>
        <begin position="63"/>
        <end position="73"/>
    </location>
</feature>
<reference evidence="2 3" key="1">
    <citation type="submission" date="2019-09" db="EMBL/GenBank/DDBJ databases">
        <title>Genome sequencing of Ng87 strain.</title>
        <authorList>
            <person name="Karasev E.S."/>
            <person name="Andronov E."/>
        </authorList>
    </citation>
    <scope>NUCLEOTIDE SEQUENCE [LARGE SCALE GENOMIC DNA]</scope>
    <source>
        <strain evidence="2 3">Ng87</strain>
    </source>
</reference>
<feature type="region of interest" description="Disordered" evidence="1">
    <location>
        <begin position="45"/>
        <end position="73"/>
    </location>
</feature>
<comment type="caution">
    <text evidence="2">The sequence shown here is derived from an EMBL/GenBank/DDBJ whole genome shotgun (WGS) entry which is preliminary data.</text>
</comment>
<name>A0A6A1U2D4_NEOGA</name>
<dbReference type="Gene3D" id="3.10.450.50">
    <property type="match status" value="1"/>
</dbReference>
<dbReference type="Proteomes" id="UP000386575">
    <property type="component" value="Unassembled WGS sequence"/>
</dbReference>
<gene>
    <name evidence="2" type="ORF">F4V91_24395</name>
</gene>